<keyword evidence="1" id="KW-0472">Membrane</keyword>
<dbReference type="Proteomes" id="UP000649617">
    <property type="component" value="Unassembled WGS sequence"/>
</dbReference>
<comment type="caution">
    <text evidence="2">The sequence shown here is derived from an EMBL/GenBank/DDBJ whole genome shotgun (WGS) entry which is preliminary data.</text>
</comment>
<accession>A0A812X4Y8</accession>
<feature type="non-terminal residue" evidence="2">
    <location>
        <position position="334"/>
    </location>
</feature>
<feature type="transmembrane region" description="Helical" evidence="1">
    <location>
        <begin position="86"/>
        <end position="119"/>
    </location>
</feature>
<feature type="transmembrane region" description="Helical" evidence="1">
    <location>
        <begin position="260"/>
        <end position="282"/>
    </location>
</feature>
<dbReference type="EMBL" id="CAJNIZ010045398">
    <property type="protein sequence ID" value="CAE7718976.1"/>
    <property type="molecule type" value="Genomic_DNA"/>
</dbReference>
<protein>
    <submittedName>
        <fullName evidence="2">Des protein</fullName>
    </submittedName>
</protein>
<proteinExistence type="predicted"/>
<evidence type="ECO:0000313" key="3">
    <source>
        <dbReference type="Proteomes" id="UP000649617"/>
    </source>
</evidence>
<sequence>MTSVRVGCHAKVVAAAPQRAAQPTDAFAKSVMAAVASCRAVSTRKMRKVSACRTHRGKGVRSVDLPPAPSDLTQIEWEDYAGHLMLAVTLTCACAILSFVLASPFLAALAGALAVPIVVFQHDVRHLHHTGASFEEKLSDVLVLITGTCYGILPWSGVHVKHHAFTGSYQGAVLAQSLRHGTPAGSVNMGDLDDLAGPLRHGNPFEPARHNPILRAMTALCCMLLTLSLFQGMFMLQSLVGPLQSAKCSAHDREVVWKGAALTAMHLALGLCLLGPVGFAMYSIGMSACLTLLTAPVHDARGVPPSSVGYYAQQVAATANIAEHENPFIRYFMM</sequence>
<keyword evidence="3" id="KW-1185">Reference proteome</keyword>
<name>A0A812X4Y8_SYMPI</name>
<keyword evidence="1" id="KW-0812">Transmembrane</keyword>
<feature type="transmembrane region" description="Helical" evidence="1">
    <location>
        <begin position="219"/>
        <end position="240"/>
    </location>
</feature>
<reference evidence="2" key="1">
    <citation type="submission" date="2021-02" db="EMBL/GenBank/DDBJ databases">
        <authorList>
            <person name="Dougan E. K."/>
            <person name="Rhodes N."/>
            <person name="Thang M."/>
            <person name="Chan C."/>
        </authorList>
    </citation>
    <scope>NUCLEOTIDE SEQUENCE</scope>
</reference>
<organism evidence="2 3">
    <name type="scientific">Symbiodinium pilosum</name>
    <name type="common">Dinoflagellate</name>
    <dbReference type="NCBI Taxonomy" id="2952"/>
    <lineage>
        <taxon>Eukaryota</taxon>
        <taxon>Sar</taxon>
        <taxon>Alveolata</taxon>
        <taxon>Dinophyceae</taxon>
        <taxon>Suessiales</taxon>
        <taxon>Symbiodiniaceae</taxon>
        <taxon>Symbiodinium</taxon>
    </lineage>
</organism>
<dbReference type="OrthoDB" id="10394837at2759"/>
<gene>
    <name evidence="2" type="primary">des</name>
    <name evidence="2" type="ORF">SPIL2461_LOCUS20457</name>
</gene>
<keyword evidence="1" id="KW-1133">Transmembrane helix</keyword>
<evidence type="ECO:0000256" key="1">
    <source>
        <dbReference type="SAM" id="Phobius"/>
    </source>
</evidence>
<dbReference type="AlphaFoldDB" id="A0A812X4Y8"/>
<evidence type="ECO:0000313" key="2">
    <source>
        <dbReference type="EMBL" id="CAE7718976.1"/>
    </source>
</evidence>